<evidence type="ECO:0000313" key="3">
    <source>
        <dbReference type="Proteomes" id="UP000277579"/>
    </source>
</evidence>
<evidence type="ECO:0000313" key="2">
    <source>
        <dbReference type="EMBL" id="RKS25435.1"/>
    </source>
</evidence>
<keyword evidence="1" id="KW-0812">Transmembrane</keyword>
<keyword evidence="1" id="KW-1133">Transmembrane helix</keyword>
<keyword evidence="1" id="KW-0472">Membrane</keyword>
<dbReference type="Proteomes" id="UP000277579">
    <property type="component" value="Unassembled WGS sequence"/>
</dbReference>
<protein>
    <recommendedName>
        <fullName evidence="4">LPXTG-motif cell wall-anchored protein</fullName>
    </recommendedName>
</protein>
<gene>
    <name evidence="2" type="ORF">CLV94_0467</name>
</gene>
<dbReference type="RefSeq" id="WP_170148730.1">
    <property type="nucleotide sequence ID" value="NZ_RBLC01000001.1"/>
</dbReference>
<evidence type="ECO:0000256" key="1">
    <source>
        <dbReference type="SAM" id="Phobius"/>
    </source>
</evidence>
<feature type="transmembrane region" description="Helical" evidence="1">
    <location>
        <begin position="6"/>
        <end position="23"/>
    </location>
</feature>
<accession>A0A495MJ96</accession>
<dbReference type="AlphaFoldDB" id="A0A495MJ96"/>
<dbReference type="EMBL" id="RBLC01000001">
    <property type="protein sequence ID" value="RKS25435.1"/>
    <property type="molecule type" value="Genomic_DNA"/>
</dbReference>
<name>A0A495MJ96_9FLAO</name>
<comment type="caution">
    <text evidence="2">The sequence shown here is derived from an EMBL/GenBank/DDBJ whole genome shotgun (WGS) entry which is preliminary data.</text>
</comment>
<reference evidence="2 3" key="1">
    <citation type="submission" date="2018-10" db="EMBL/GenBank/DDBJ databases">
        <title>Genomic Encyclopedia of Archaeal and Bacterial Type Strains, Phase II (KMG-II): from individual species to whole genera.</title>
        <authorList>
            <person name="Goeker M."/>
        </authorList>
    </citation>
    <scope>NUCLEOTIDE SEQUENCE [LARGE SCALE GENOMIC DNA]</scope>
    <source>
        <strain evidence="2 3">DSM 29537</strain>
    </source>
</reference>
<keyword evidence="3" id="KW-1185">Reference proteome</keyword>
<evidence type="ECO:0008006" key="4">
    <source>
        <dbReference type="Google" id="ProtNLM"/>
    </source>
</evidence>
<sequence length="55" mass="6467">MKTDWIIIGIVVLFAGVLIILLVKRNLKDKKEIEKYLNEDHKANPKEESEMNDNR</sequence>
<organism evidence="2 3">
    <name type="scientific">Flavobacterium endophyticum</name>
    <dbReference type="NCBI Taxonomy" id="1540163"/>
    <lineage>
        <taxon>Bacteria</taxon>
        <taxon>Pseudomonadati</taxon>
        <taxon>Bacteroidota</taxon>
        <taxon>Flavobacteriia</taxon>
        <taxon>Flavobacteriales</taxon>
        <taxon>Flavobacteriaceae</taxon>
        <taxon>Flavobacterium</taxon>
    </lineage>
</organism>
<proteinExistence type="predicted"/>